<dbReference type="RefSeq" id="XP_051359210.1">
    <property type="nucleotide sequence ID" value="XM_051509828.1"/>
</dbReference>
<keyword evidence="2" id="KW-0479">Metal-binding</keyword>
<dbReference type="InterPro" id="IPR011057">
    <property type="entry name" value="Mss4-like_sf"/>
</dbReference>
<keyword evidence="4" id="KW-0456">Lyase</keyword>
<evidence type="ECO:0000256" key="1">
    <source>
        <dbReference type="ARBA" id="ARBA00005495"/>
    </source>
</evidence>
<dbReference type="PANTHER" id="PTHR33337:SF30">
    <property type="entry name" value="DUF636 DOMAIN PROTEIN (AFU_ORTHOLOGUE AFUA_1G03180)"/>
    <property type="match status" value="1"/>
</dbReference>
<comment type="similarity">
    <text evidence="1">Belongs to the Gfa family.</text>
</comment>
<dbReference type="EMBL" id="JAGIXG020000071">
    <property type="protein sequence ID" value="KAI6778354.1"/>
    <property type="molecule type" value="Genomic_DNA"/>
</dbReference>
<reference evidence="6" key="2">
    <citation type="submission" date="2022-07" db="EMBL/GenBank/DDBJ databases">
        <authorList>
            <person name="Goncalves M.F.M."/>
            <person name="Hilario S."/>
            <person name="Van De Peer Y."/>
            <person name="Esteves A.C."/>
            <person name="Alves A."/>
        </authorList>
    </citation>
    <scope>NUCLEOTIDE SEQUENCE</scope>
    <source>
        <strain evidence="6">MUM 19.33</strain>
    </source>
</reference>
<accession>A0A9Q0BBS0</accession>
<organism evidence="6 7">
    <name type="scientific">Emericellopsis cladophorae</name>
    <dbReference type="NCBI Taxonomy" id="2686198"/>
    <lineage>
        <taxon>Eukaryota</taxon>
        <taxon>Fungi</taxon>
        <taxon>Dikarya</taxon>
        <taxon>Ascomycota</taxon>
        <taxon>Pezizomycotina</taxon>
        <taxon>Sordariomycetes</taxon>
        <taxon>Hypocreomycetidae</taxon>
        <taxon>Hypocreales</taxon>
        <taxon>Bionectriaceae</taxon>
        <taxon>Emericellopsis</taxon>
    </lineage>
</organism>
<evidence type="ECO:0000256" key="2">
    <source>
        <dbReference type="ARBA" id="ARBA00022723"/>
    </source>
</evidence>
<evidence type="ECO:0000259" key="5">
    <source>
        <dbReference type="PROSITE" id="PS51891"/>
    </source>
</evidence>
<dbReference type="AlphaFoldDB" id="A0A9Q0BBS0"/>
<comment type="caution">
    <text evidence="6">The sequence shown here is derived from an EMBL/GenBank/DDBJ whole genome shotgun (WGS) entry which is preliminary data.</text>
</comment>
<dbReference type="Proteomes" id="UP001055219">
    <property type="component" value="Unassembled WGS sequence"/>
</dbReference>
<evidence type="ECO:0000313" key="6">
    <source>
        <dbReference type="EMBL" id="KAI6778354.1"/>
    </source>
</evidence>
<keyword evidence="7" id="KW-1185">Reference proteome</keyword>
<dbReference type="PROSITE" id="PS51891">
    <property type="entry name" value="CENP_V_GFA"/>
    <property type="match status" value="1"/>
</dbReference>
<dbReference type="SUPFAM" id="SSF51316">
    <property type="entry name" value="Mss4-like"/>
    <property type="match status" value="1"/>
</dbReference>
<gene>
    <name evidence="6" type="ORF">J7T54_002978</name>
</gene>
<protein>
    <submittedName>
        <fullName evidence="6">DUF636 domain protein</fullName>
    </submittedName>
</protein>
<reference evidence="6" key="1">
    <citation type="journal article" date="2021" name="J Fungi (Basel)">
        <title>Genomic and Metabolomic Analyses of the Marine Fungus Emericellopsis cladophorae: Insights into Saltwater Adaptability Mechanisms and Its Biosynthetic Potential.</title>
        <authorList>
            <person name="Goncalves M.F.M."/>
            <person name="Hilario S."/>
            <person name="Van de Peer Y."/>
            <person name="Esteves A.C."/>
            <person name="Alves A."/>
        </authorList>
    </citation>
    <scope>NUCLEOTIDE SEQUENCE</scope>
    <source>
        <strain evidence="6">MUM 19.33</strain>
    </source>
</reference>
<name>A0A9Q0BBS0_9HYPO</name>
<dbReference type="PANTHER" id="PTHR33337">
    <property type="entry name" value="GFA DOMAIN-CONTAINING PROTEIN"/>
    <property type="match status" value="1"/>
</dbReference>
<sequence>MSEGGCLCGAVRYQTAGEPQAKALCHCLDCHKISGSTYSTNMIVPADGFSLTKGKPKLFPKTADSGQTITSFFCGDCGTTLWRETVTYGNTKIVKCGTLDGTRALEHVKPAVELFVKNRPSWVPALVDATQNEAS</sequence>
<dbReference type="Pfam" id="PF04828">
    <property type="entry name" value="GFA"/>
    <property type="match status" value="1"/>
</dbReference>
<proteinExistence type="inferred from homology"/>
<dbReference type="GO" id="GO:0016846">
    <property type="term" value="F:carbon-sulfur lyase activity"/>
    <property type="evidence" value="ECO:0007669"/>
    <property type="project" value="InterPro"/>
</dbReference>
<feature type="domain" description="CENP-V/GFA" evidence="5">
    <location>
        <begin position="2"/>
        <end position="123"/>
    </location>
</feature>
<dbReference type="Gene3D" id="3.90.1590.10">
    <property type="entry name" value="glutathione-dependent formaldehyde- activating enzyme (gfa)"/>
    <property type="match status" value="1"/>
</dbReference>
<dbReference type="GeneID" id="75829484"/>
<evidence type="ECO:0000256" key="3">
    <source>
        <dbReference type="ARBA" id="ARBA00022833"/>
    </source>
</evidence>
<dbReference type="InterPro" id="IPR006913">
    <property type="entry name" value="CENP-V/GFA"/>
</dbReference>
<keyword evidence="3" id="KW-0862">Zinc</keyword>
<evidence type="ECO:0000256" key="4">
    <source>
        <dbReference type="ARBA" id="ARBA00023239"/>
    </source>
</evidence>
<dbReference type="OrthoDB" id="428768at2759"/>
<dbReference type="GO" id="GO:0046872">
    <property type="term" value="F:metal ion binding"/>
    <property type="evidence" value="ECO:0007669"/>
    <property type="project" value="UniProtKB-KW"/>
</dbReference>
<evidence type="ECO:0000313" key="7">
    <source>
        <dbReference type="Proteomes" id="UP001055219"/>
    </source>
</evidence>